<dbReference type="InterPro" id="IPR036879">
    <property type="entry name" value="TF_MADSbox_sf"/>
</dbReference>
<protein>
    <recommendedName>
        <fullName evidence="6">MADS-box domain-containing protein</fullName>
    </recommendedName>
</protein>
<evidence type="ECO:0000256" key="4">
    <source>
        <dbReference type="ARBA" id="ARBA00023163"/>
    </source>
</evidence>
<dbReference type="PRINTS" id="PR00404">
    <property type="entry name" value="MADSDOMAIN"/>
</dbReference>
<dbReference type="GO" id="GO:0046983">
    <property type="term" value="F:protein dimerization activity"/>
    <property type="evidence" value="ECO:0007669"/>
    <property type="project" value="InterPro"/>
</dbReference>
<evidence type="ECO:0000313" key="7">
    <source>
        <dbReference type="EMBL" id="KAJ8899974.1"/>
    </source>
</evidence>
<evidence type="ECO:0000259" key="6">
    <source>
        <dbReference type="PROSITE" id="PS50066"/>
    </source>
</evidence>
<dbReference type="EMBL" id="JAIWQS010000008">
    <property type="protein sequence ID" value="KAJ8899974.1"/>
    <property type="molecule type" value="Genomic_DNA"/>
</dbReference>
<dbReference type="GO" id="GO:0000981">
    <property type="term" value="F:DNA-binding transcription factor activity, RNA polymerase II-specific"/>
    <property type="evidence" value="ECO:0007669"/>
    <property type="project" value="InterPro"/>
</dbReference>
<keyword evidence="2" id="KW-0805">Transcription regulation</keyword>
<dbReference type="InterPro" id="IPR033897">
    <property type="entry name" value="SRF-like_MADS-box"/>
</dbReference>
<evidence type="ECO:0000256" key="3">
    <source>
        <dbReference type="ARBA" id="ARBA00023125"/>
    </source>
</evidence>
<proteinExistence type="predicted"/>
<organism evidence="7 8">
    <name type="scientific">Erythroxylum novogranatense</name>
    <dbReference type="NCBI Taxonomy" id="1862640"/>
    <lineage>
        <taxon>Eukaryota</taxon>
        <taxon>Viridiplantae</taxon>
        <taxon>Streptophyta</taxon>
        <taxon>Embryophyta</taxon>
        <taxon>Tracheophyta</taxon>
        <taxon>Spermatophyta</taxon>
        <taxon>Magnoliopsida</taxon>
        <taxon>eudicotyledons</taxon>
        <taxon>Gunneridae</taxon>
        <taxon>Pentapetalae</taxon>
        <taxon>rosids</taxon>
        <taxon>fabids</taxon>
        <taxon>Malpighiales</taxon>
        <taxon>Erythroxylaceae</taxon>
        <taxon>Erythroxylum</taxon>
    </lineage>
</organism>
<keyword evidence="5" id="KW-0539">Nucleus</keyword>
<dbReference type="InterPro" id="IPR002100">
    <property type="entry name" value="TF_MADSbox"/>
</dbReference>
<accession>A0AAV8UBX3</accession>
<dbReference type="GO" id="GO:0005634">
    <property type="term" value="C:nucleus"/>
    <property type="evidence" value="ECO:0007669"/>
    <property type="project" value="UniProtKB-SubCell"/>
</dbReference>
<gene>
    <name evidence="7" type="ORF">K2173_024085</name>
</gene>
<dbReference type="GO" id="GO:0045944">
    <property type="term" value="P:positive regulation of transcription by RNA polymerase II"/>
    <property type="evidence" value="ECO:0007669"/>
    <property type="project" value="InterPro"/>
</dbReference>
<evidence type="ECO:0000256" key="2">
    <source>
        <dbReference type="ARBA" id="ARBA00023015"/>
    </source>
</evidence>
<name>A0AAV8UBX3_9ROSI</name>
<dbReference type="Proteomes" id="UP001159364">
    <property type="component" value="Linkage Group LG08"/>
</dbReference>
<dbReference type="PROSITE" id="PS50066">
    <property type="entry name" value="MADS_BOX_2"/>
    <property type="match status" value="1"/>
</dbReference>
<evidence type="ECO:0000313" key="8">
    <source>
        <dbReference type="Proteomes" id="UP001159364"/>
    </source>
</evidence>
<dbReference type="SMART" id="SM00432">
    <property type="entry name" value="MADS"/>
    <property type="match status" value="1"/>
</dbReference>
<comment type="caution">
    <text evidence="7">The sequence shown here is derived from an EMBL/GenBank/DDBJ whole genome shotgun (WGS) entry which is preliminary data.</text>
</comment>
<dbReference type="InterPro" id="IPR050142">
    <property type="entry name" value="MADS-box/MEF2_TF"/>
</dbReference>
<dbReference type="GO" id="GO:0000987">
    <property type="term" value="F:cis-regulatory region sequence-specific DNA binding"/>
    <property type="evidence" value="ECO:0007669"/>
    <property type="project" value="InterPro"/>
</dbReference>
<dbReference type="AlphaFoldDB" id="A0AAV8UBX3"/>
<evidence type="ECO:0000256" key="1">
    <source>
        <dbReference type="ARBA" id="ARBA00004123"/>
    </source>
</evidence>
<dbReference type="PANTHER" id="PTHR48019">
    <property type="entry name" value="SERUM RESPONSE FACTOR HOMOLOG"/>
    <property type="match status" value="1"/>
</dbReference>
<dbReference type="CDD" id="cd00266">
    <property type="entry name" value="MADS_SRF_like"/>
    <property type="match status" value="1"/>
</dbReference>
<dbReference type="Pfam" id="PF00319">
    <property type="entry name" value="SRF-TF"/>
    <property type="match status" value="1"/>
</dbReference>
<comment type="subcellular location">
    <subcellularLocation>
        <location evidence="1">Nucleus</location>
    </subcellularLocation>
</comment>
<dbReference type="FunFam" id="3.40.1810.10:FF:000024">
    <property type="entry name" value="Agamous-like MADS-box protein AGL80"/>
    <property type="match status" value="1"/>
</dbReference>
<reference evidence="7 8" key="1">
    <citation type="submission" date="2021-09" db="EMBL/GenBank/DDBJ databases">
        <title>Genomic insights and catalytic innovation underlie evolution of tropane alkaloids biosynthesis.</title>
        <authorList>
            <person name="Wang Y.-J."/>
            <person name="Tian T."/>
            <person name="Huang J.-P."/>
            <person name="Huang S.-X."/>
        </authorList>
    </citation>
    <scope>NUCLEOTIDE SEQUENCE [LARGE SCALE GENOMIC DNA]</scope>
    <source>
        <strain evidence="7">KIB-2018</strain>
        <tissue evidence="7">Leaf</tissue>
    </source>
</reference>
<keyword evidence="8" id="KW-1185">Reference proteome</keyword>
<evidence type="ECO:0000256" key="5">
    <source>
        <dbReference type="ARBA" id="ARBA00023242"/>
    </source>
</evidence>
<sequence length="313" mass="34759">MTRKKVKLVWIGNDAARRASLKKRRSGLLKKVSELTILCGVQAFVVIYGPDDPEPTIWPSRAELKQLMLKFQGMPEIDRCKKMMNQESYLRERVGKVQDQCRKHQRKNKEMEMAYLMHQIQQGKGFDGFGLNELHGLVWLVQEKMKEIRRRVEFFQQVTPLPGKLHHHQEGPNDVAVAPGPTDPLLCDQYWVNSSCENHLFGGCGGGKTENMGYSIGSSSKSNGGFEMNFLHGNIGSSNNVVGPGLVHHHHDYLRESNFDPGLPVGNYVGGSATGIVPIPRNNYGSNSGRGNSGFAGVFGGGTPGDTTRTQFY</sequence>
<keyword evidence="3" id="KW-0238">DNA-binding</keyword>
<feature type="domain" description="MADS-box" evidence="6">
    <location>
        <begin position="1"/>
        <end position="49"/>
    </location>
</feature>
<keyword evidence="4" id="KW-0804">Transcription</keyword>
<dbReference type="SUPFAM" id="SSF55455">
    <property type="entry name" value="SRF-like"/>
    <property type="match status" value="1"/>
</dbReference>
<dbReference type="Gene3D" id="3.40.1810.10">
    <property type="entry name" value="Transcription factor, MADS-box"/>
    <property type="match status" value="1"/>
</dbReference>